<dbReference type="CDD" id="cd06451">
    <property type="entry name" value="AGAT_like"/>
    <property type="match status" value="1"/>
</dbReference>
<dbReference type="EMBL" id="JAWXXR010000001">
    <property type="protein sequence ID" value="MDX6016438.1"/>
    <property type="molecule type" value="Genomic_DNA"/>
</dbReference>
<dbReference type="InterPro" id="IPR024169">
    <property type="entry name" value="SP_NH2Trfase/AEP_transaminase"/>
</dbReference>
<keyword evidence="7" id="KW-0032">Aminotransferase</keyword>
<dbReference type="Gene3D" id="3.90.1150.10">
    <property type="entry name" value="Aspartate Aminotransferase, domain 1"/>
    <property type="match status" value="1"/>
</dbReference>
<evidence type="ECO:0000256" key="5">
    <source>
        <dbReference type="RuleBase" id="RU004504"/>
    </source>
</evidence>
<accession>A0ABU4QBL4</accession>
<protein>
    <submittedName>
        <fullName evidence="7">Alanine--glyoxylate aminotransferase family protein</fullName>
    </submittedName>
</protein>
<dbReference type="Pfam" id="PF00266">
    <property type="entry name" value="Aminotran_5"/>
    <property type="match status" value="1"/>
</dbReference>
<dbReference type="PROSITE" id="PS00595">
    <property type="entry name" value="AA_TRANSFER_CLASS_5"/>
    <property type="match status" value="1"/>
</dbReference>
<comment type="cofactor">
    <cofactor evidence="1 5">
        <name>pyridoxal 5'-phosphate</name>
        <dbReference type="ChEBI" id="CHEBI:597326"/>
    </cofactor>
</comment>
<evidence type="ECO:0000256" key="4">
    <source>
        <dbReference type="RuleBase" id="RU004075"/>
    </source>
</evidence>
<evidence type="ECO:0000256" key="2">
    <source>
        <dbReference type="ARBA" id="ARBA00009236"/>
    </source>
</evidence>
<evidence type="ECO:0000256" key="3">
    <source>
        <dbReference type="ARBA" id="ARBA00022898"/>
    </source>
</evidence>
<dbReference type="RefSeq" id="WP_144361408.1">
    <property type="nucleotide sequence ID" value="NZ_CP076373.1"/>
</dbReference>
<sequence length="376" mass="40688">MFAAPSVSAFNPPRRILMGPGPSDVYPQVLAAQSRPTVGHLDPLFVAMMDELKSLIQYAFQTRNEMTIAVSAPGSAGMETCFVNLVEPGEKVIVCRNGVFGDRMRQNVERIGAEAVMLDFEWGTAVDPEVVEAALKAHPDAAFLAFVHAETSTGALSDAKTLCALAREHGCLSIVDAVTSLGGVELRVDDWGIDAIYSGSQKCLSCVPGLSPVSFSPAAVAKLKARKSPVQSWFLDQSLVMGYWSGDGKRSYHHTAPVNALYSLHEALRLLAEEGLENAWQRHREMHLLLRQGLESMGLEFVVAEQSRLPQLNAVYIPQGVDDGAVRKQLLDNYNLEIGAGLGALAGKAWRIGLMGYGARRENVALCLRALAEVLN</sequence>
<keyword evidence="7" id="KW-0808">Transferase</keyword>
<name>A0ABU4QBL4_9GAMM</name>
<keyword evidence="3" id="KW-0663">Pyridoxal phosphate</keyword>
<keyword evidence="8" id="KW-1185">Reference proteome</keyword>
<evidence type="ECO:0000259" key="6">
    <source>
        <dbReference type="Pfam" id="PF00266"/>
    </source>
</evidence>
<organism evidence="7 8">
    <name type="scientific">Shewanella indica</name>
    <dbReference type="NCBI Taxonomy" id="768528"/>
    <lineage>
        <taxon>Bacteria</taxon>
        <taxon>Pseudomonadati</taxon>
        <taxon>Pseudomonadota</taxon>
        <taxon>Gammaproteobacteria</taxon>
        <taxon>Alteromonadales</taxon>
        <taxon>Shewanellaceae</taxon>
        <taxon>Shewanella</taxon>
    </lineage>
</organism>
<gene>
    <name evidence="7" type="ORF">SIL79_08765</name>
</gene>
<dbReference type="PIRSF" id="PIRSF000524">
    <property type="entry name" value="SPT"/>
    <property type="match status" value="1"/>
</dbReference>
<dbReference type="InterPro" id="IPR015421">
    <property type="entry name" value="PyrdxlP-dep_Trfase_major"/>
</dbReference>
<dbReference type="InterPro" id="IPR000192">
    <property type="entry name" value="Aminotrans_V_dom"/>
</dbReference>
<proteinExistence type="inferred from homology"/>
<dbReference type="PANTHER" id="PTHR21152:SF40">
    <property type="entry name" value="ALANINE--GLYOXYLATE AMINOTRANSFERASE"/>
    <property type="match status" value="1"/>
</dbReference>
<dbReference type="PANTHER" id="PTHR21152">
    <property type="entry name" value="AMINOTRANSFERASE CLASS V"/>
    <property type="match status" value="1"/>
</dbReference>
<dbReference type="GeneID" id="88623595"/>
<evidence type="ECO:0000256" key="1">
    <source>
        <dbReference type="ARBA" id="ARBA00001933"/>
    </source>
</evidence>
<dbReference type="Gene3D" id="3.40.640.10">
    <property type="entry name" value="Type I PLP-dependent aspartate aminotransferase-like (Major domain)"/>
    <property type="match status" value="1"/>
</dbReference>
<evidence type="ECO:0000313" key="8">
    <source>
        <dbReference type="Proteomes" id="UP001272773"/>
    </source>
</evidence>
<dbReference type="InterPro" id="IPR015422">
    <property type="entry name" value="PyrdxlP-dep_Trfase_small"/>
</dbReference>
<comment type="caution">
    <text evidence="7">The sequence shown here is derived from an EMBL/GenBank/DDBJ whole genome shotgun (WGS) entry which is preliminary data.</text>
</comment>
<dbReference type="GO" id="GO:0008483">
    <property type="term" value="F:transaminase activity"/>
    <property type="evidence" value="ECO:0007669"/>
    <property type="project" value="UniProtKB-KW"/>
</dbReference>
<evidence type="ECO:0000313" key="7">
    <source>
        <dbReference type="EMBL" id="MDX6016438.1"/>
    </source>
</evidence>
<dbReference type="Proteomes" id="UP001272773">
    <property type="component" value="Unassembled WGS sequence"/>
</dbReference>
<dbReference type="InterPro" id="IPR020578">
    <property type="entry name" value="Aminotrans_V_PyrdxlP_BS"/>
</dbReference>
<reference evidence="7 8" key="1">
    <citation type="submission" date="2023-11" db="EMBL/GenBank/DDBJ databases">
        <title>MicrobeMod: A computational toolkit for identifying prokaryotic methylation and restriction-modification with nanopore sequencing.</title>
        <authorList>
            <person name="Crits-Christoph A."/>
            <person name="Kang S.C."/>
            <person name="Lee H."/>
            <person name="Ostrov N."/>
        </authorList>
    </citation>
    <scope>NUCLEOTIDE SEQUENCE [LARGE SCALE GENOMIC DNA]</scope>
    <source>
        <strain evidence="7 8">ATCC BAA-2732</strain>
    </source>
</reference>
<comment type="similarity">
    <text evidence="2 4">Belongs to the class-V pyridoxal-phosphate-dependent aminotransferase family.</text>
</comment>
<dbReference type="InterPro" id="IPR015424">
    <property type="entry name" value="PyrdxlP-dep_Trfase"/>
</dbReference>
<feature type="domain" description="Aminotransferase class V" evidence="6">
    <location>
        <begin position="31"/>
        <end position="342"/>
    </location>
</feature>
<dbReference type="SUPFAM" id="SSF53383">
    <property type="entry name" value="PLP-dependent transferases"/>
    <property type="match status" value="1"/>
</dbReference>